<gene>
    <name evidence="2" type="ORF">X943_002154</name>
</gene>
<dbReference type="EMBL" id="JAHBMH010000073">
    <property type="protein sequence ID" value="KAK1933095.1"/>
    <property type="molecule type" value="Genomic_DNA"/>
</dbReference>
<name>A0AAD9LE84_BABDI</name>
<dbReference type="AlphaFoldDB" id="A0AAD9LE84"/>
<sequence>MLMGPDDPVFQELRSNPRSPNLGNARYDVIGPFGQEPDPDIDVPRVNMSLPRRGNEFFPPGGGMYGGSNGCFGPII</sequence>
<proteinExistence type="predicted"/>
<evidence type="ECO:0000313" key="3">
    <source>
        <dbReference type="Proteomes" id="UP001195914"/>
    </source>
</evidence>
<feature type="region of interest" description="Disordered" evidence="1">
    <location>
        <begin position="1"/>
        <end position="63"/>
    </location>
</feature>
<evidence type="ECO:0000313" key="2">
    <source>
        <dbReference type="EMBL" id="KAK1933095.1"/>
    </source>
</evidence>
<reference evidence="2" key="1">
    <citation type="journal article" date="2014" name="Nucleic Acids Res.">
        <title>The evolutionary dynamics of variant antigen genes in Babesia reveal a history of genomic innovation underlying host-parasite interaction.</title>
        <authorList>
            <person name="Jackson A.P."/>
            <person name="Otto T.D."/>
            <person name="Darby A."/>
            <person name="Ramaprasad A."/>
            <person name="Xia D."/>
            <person name="Echaide I.E."/>
            <person name="Farber M."/>
            <person name="Gahlot S."/>
            <person name="Gamble J."/>
            <person name="Gupta D."/>
            <person name="Gupta Y."/>
            <person name="Jackson L."/>
            <person name="Malandrin L."/>
            <person name="Malas T.B."/>
            <person name="Moussa E."/>
            <person name="Nair M."/>
            <person name="Reid A.J."/>
            <person name="Sanders M."/>
            <person name="Sharma J."/>
            <person name="Tracey A."/>
            <person name="Quail M.A."/>
            <person name="Weir W."/>
            <person name="Wastling J.M."/>
            <person name="Hall N."/>
            <person name="Willadsen P."/>
            <person name="Lingelbach K."/>
            <person name="Shiels B."/>
            <person name="Tait A."/>
            <person name="Berriman M."/>
            <person name="Allred D.R."/>
            <person name="Pain A."/>
        </authorList>
    </citation>
    <scope>NUCLEOTIDE SEQUENCE</scope>
    <source>
        <strain evidence="2">1802A</strain>
    </source>
</reference>
<reference evidence="2" key="2">
    <citation type="submission" date="2021-05" db="EMBL/GenBank/DDBJ databases">
        <authorList>
            <person name="Pain A."/>
        </authorList>
    </citation>
    <scope>NUCLEOTIDE SEQUENCE</scope>
    <source>
        <strain evidence="2">1802A</strain>
    </source>
</reference>
<comment type="caution">
    <text evidence="2">The sequence shown here is derived from an EMBL/GenBank/DDBJ whole genome shotgun (WGS) entry which is preliminary data.</text>
</comment>
<accession>A0AAD9LE84</accession>
<feature type="compositionally biased region" description="Polar residues" evidence="1">
    <location>
        <begin position="13"/>
        <end position="22"/>
    </location>
</feature>
<organism evidence="2 3">
    <name type="scientific">Babesia divergens</name>
    <dbReference type="NCBI Taxonomy" id="32595"/>
    <lineage>
        <taxon>Eukaryota</taxon>
        <taxon>Sar</taxon>
        <taxon>Alveolata</taxon>
        <taxon>Apicomplexa</taxon>
        <taxon>Aconoidasida</taxon>
        <taxon>Piroplasmida</taxon>
        <taxon>Babesiidae</taxon>
        <taxon>Babesia</taxon>
    </lineage>
</organism>
<keyword evidence="3" id="KW-1185">Reference proteome</keyword>
<dbReference type="Proteomes" id="UP001195914">
    <property type="component" value="Unassembled WGS sequence"/>
</dbReference>
<evidence type="ECO:0000256" key="1">
    <source>
        <dbReference type="SAM" id="MobiDB-lite"/>
    </source>
</evidence>
<protein>
    <submittedName>
        <fullName evidence="2">Uncharacterized protein</fullName>
    </submittedName>
</protein>